<keyword evidence="1" id="KW-0175">Coiled coil</keyword>
<keyword evidence="4" id="KW-1185">Reference proteome</keyword>
<evidence type="ECO:0000313" key="3">
    <source>
        <dbReference type="EMBL" id="KAK5175680.1"/>
    </source>
</evidence>
<dbReference type="RefSeq" id="XP_064664318.1">
    <property type="nucleotide sequence ID" value="XM_064798084.1"/>
</dbReference>
<feature type="coiled-coil region" evidence="1">
    <location>
        <begin position="150"/>
        <end position="177"/>
    </location>
</feature>
<evidence type="ECO:0000256" key="2">
    <source>
        <dbReference type="SAM" id="MobiDB-lite"/>
    </source>
</evidence>
<gene>
    <name evidence="3" type="ORF">LTR77_000819</name>
</gene>
<dbReference type="AlphaFoldDB" id="A0AAV9PQC9"/>
<reference evidence="3 4" key="1">
    <citation type="submission" date="2023-08" db="EMBL/GenBank/DDBJ databases">
        <title>Black Yeasts Isolated from many extreme environments.</title>
        <authorList>
            <person name="Coleine C."/>
            <person name="Stajich J.E."/>
            <person name="Selbmann L."/>
        </authorList>
    </citation>
    <scope>NUCLEOTIDE SEQUENCE [LARGE SCALE GENOMIC DNA]</scope>
    <source>
        <strain evidence="3 4">CCFEE 5935</strain>
    </source>
</reference>
<dbReference type="EMBL" id="JAVRRT010000001">
    <property type="protein sequence ID" value="KAK5175680.1"/>
    <property type="molecule type" value="Genomic_DNA"/>
</dbReference>
<proteinExistence type="predicted"/>
<protein>
    <submittedName>
        <fullName evidence="3">Uncharacterized protein</fullName>
    </submittedName>
</protein>
<comment type="caution">
    <text evidence="3">The sequence shown here is derived from an EMBL/GenBank/DDBJ whole genome shotgun (WGS) entry which is preliminary data.</text>
</comment>
<feature type="region of interest" description="Disordered" evidence="2">
    <location>
        <begin position="222"/>
        <end position="245"/>
    </location>
</feature>
<evidence type="ECO:0000313" key="4">
    <source>
        <dbReference type="Proteomes" id="UP001337655"/>
    </source>
</evidence>
<dbReference type="Proteomes" id="UP001337655">
    <property type="component" value="Unassembled WGS sequence"/>
</dbReference>
<name>A0AAV9PQC9_9PEZI</name>
<sequence>MSSPPSPTQIFSPHSLRRALAATLHPNPSPDSAETLLKNGSYLRQLDERHSVLVREFDFALEEFERISEERDASEGKGGAEVEMVPNREYLRANNAVAKAERELGAFMDACAELEEMQGEWGRDEAEEWDGRKAMERLEREDAAADARVKVRYEERLRQAELENQDLIAQTIELKEQIEEAIKWARQQEHEKHEAGIASFEAQAKYAALKCEVLRAIEAGKLPRGWPHQKKAESPISSFGRQRKKRPDVCCIDGALDASNGDE</sequence>
<evidence type="ECO:0000256" key="1">
    <source>
        <dbReference type="SAM" id="Coils"/>
    </source>
</evidence>
<organism evidence="3 4">
    <name type="scientific">Saxophila tyrrhenica</name>
    <dbReference type="NCBI Taxonomy" id="1690608"/>
    <lineage>
        <taxon>Eukaryota</taxon>
        <taxon>Fungi</taxon>
        <taxon>Dikarya</taxon>
        <taxon>Ascomycota</taxon>
        <taxon>Pezizomycotina</taxon>
        <taxon>Dothideomycetes</taxon>
        <taxon>Dothideomycetidae</taxon>
        <taxon>Mycosphaerellales</taxon>
        <taxon>Extremaceae</taxon>
        <taxon>Saxophila</taxon>
    </lineage>
</organism>
<dbReference type="GeneID" id="89922169"/>
<accession>A0AAV9PQC9</accession>